<reference evidence="1 2" key="1">
    <citation type="submission" date="2020-02" db="EMBL/GenBank/DDBJ databases">
        <title>Pseudoroseicyclus tamarix, sp. nov., isolated from offshore sediment of a Tamarix chinensis forest.</title>
        <authorList>
            <person name="Gai Y."/>
        </authorList>
    </citation>
    <scope>NUCLEOTIDE SEQUENCE [LARGE SCALE GENOMIC DNA]</scope>
    <source>
        <strain evidence="1 2">CLL3-39</strain>
    </source>
</reference>
<sequence>MHIVFHIGAHCTDNERLLRCLLRDASMLAEHNVAVPGQGRYRKLFRDTLEGLGEAEPKEGTRDLLLDAVLDGRIAERLVLSNPSFLCPPNRVFEEGQLYAMAGTRAKALGQIFAGDEITIFLGLRNPASFIPDVYAQSSGMAFLDFMGGTDPRQVRWSDLVARLHEALPRAQLVLWANEDTPLIWGDILRRMAGTPDAAFAGEYDLMETIMTEDGMGRFRTYLAQRNITGTAQRRRVIAAFLDKYAVEEEVVEEVDLPGIDNALAAELTSAYEADCTKIAAMPGVDWIAP</sequence>
<dbReference type="Proteomes" id="UP000474757">
    <property type="component" value="Unassembled WGS sequence"/>
</dbReference>
<evidence type="ECO:0000313" key="2">
    <source>
        <dbReference type="Proteomes" id="UP000474757"/>
    </source>
</evidence>
<protein>
    <recommendedName>
        <fullName evidence="3">Sulfotransferase family protein</fullName>
    </recommendedName>
</protein>
<dbReference type="AlphaFoldDB" id="A0A6B2JWW1"/>
<organism evidence="1 2">
    <name type="scientific">Pseudoroseicyclus tamaricis</name>
    <dbReference type="NCBI Taxonomy" id="2705421"/>
    <lineage>
        <taxon>Bacteria</taxon>
        <taxon>Pseudomonadati</taxon>
        <taxon>Pseudomonadota</taxon>
        <taxon>Alphaproteobacteria</taxon>
        <taxon>Rhodobacterales</taxon>
        <taxon>Paracoccaceae</taxon>
        <taxon>Pseudoroseicyclus</taxon>
    </lineage>
</organism>
<evidence type="ECO:0008006" key="3">
    <source>
        <dbReference type="Google" id="ProtNLM"/>
    </source>
</evidence>
<dbReference type="EMBL" id="JAAGAB010000002">
    <property type="protein sequence ID" value="NDV00714.1"/>
    <property type="molecule type" value="Genomic_DNA"/>
</dbReference>
<gene>
    <name evidence="1" type="ORF">GZA08_06995</name>
</gene>
<keyword evidence="2" id="KW-1185">Reference proteome</keyword>
<evidence type="ECO:0000313" key="1">
    <source>
        <dbReference type="EMBL" id="NDV00714.1"/>
    </source>
</evidence>
<name>A0A6B2JWW1_9RHOB</name>
<comment type="caution">
    <text evidence="1">The sequence shown here is derived from an EMBL/GenBank/DDBJ whole genome shotgun (WGS) entry which is preliminary data.</text>
</comment>
<accession>A0A6B2JWW1</accession>
<proteinExistence type="predicted"/>
<dbReference type="RefSeq" id="WP_163891465.1">
    <property type="nucleotide sequence ID" value="NZ_JAAFYS010000002.1"/>
</dbReference>